<protein>
    <submittedName>
        <fullName evidence="1">Uncharacterized protein</fullName>
    </submittedName>
</protein>
<keyword evidence="2" id="KW-1185">Reference proteome</keyword>
<accession>A0A1C4X4V8</accession>
<sequence>MMGLFTVGAEKIYRHRRRPPLVIFPTVVGTA</sequence>
<dbReference type="EMBL" id="LT607412">
    <property type="protein sequence ID" value="SCF03458.1"/>
    <property type="molecule type" value="Genomic_DNA"/>
</dbReference>
<reference evidence="2" key="1">
    <citation type="submission" date="2016-06" db="EMBL/GenBank/DDBJ databases">
        <authorList>
            <person name="Varghese N."/>
            <person name="Submissions Spin"/>
        </authorList>
    </citation>
    <scope>NUCLEOTIDE SEQUENCE [LARGE SCALE GENOMIC DNA]</scope>
    <source>
        <strain evidence="2">DSM 44875</strain>
    </source>
</reference>
<dbReference type="AlphaFoldDB" id="A0A1C4X4V8"/>
<gene>
    <name evidence="1" type="ORF">GA0070607_4675</name>
</gene>
<dbReference type="Proteomes" id="UP000198243">
    <property type="component" value="Chromosome I"/>
</dbReference>
<evidence type="ECO:0000313" key="2">
    <source>
        <dbReference type="Proteomes" id="UP000198243"/>
    </source>
</evidence>
<name>A0A1C4X4V8_9ACTN</name>
<evidence type="ECO:0000313" key="1">
    <source>
        <dbReference type="EMBL" id="SCF03458.1"/>
    </source>
</evidence>
<organism evidence="1 2">
    <name type="scientific">Micromonospora coriariae</name>
    <dbReference type="NCBI Taxonomy" id="285665"/>
    <lineage>
        <taxon>Bacteria</taxon>
        <taxon>Bacillati</taxon>
        <taxon>Actinomycetota</taxon>
        <taxon>Actinomycetes</taxon>
        <taxon>Micromonosporales</taxon>
        <taxon>Micromonosporaceae</taxon>
        <taxon>Micromonospora</taxon>
    </lineage>
</organism>
<proteinExistence type="predicted"/>